<name>A0A2H3AVT4_9AGAR</name>
<sequence length="223" mass="25146">MNQLECDLREREPRYKVSWGFGGLGGDQVSPTEEAGDPGVREVLDWLTARCVKRQTNEPEQLSNIKGAGGRVAKLRGLRDEVEDEEWSGSTGAAKHGERLLYNQIKQSAPLHSAYSLARHKLDARYERLELAIQRSILAFRFFLAGKLRPESAKTREGAGSLRVETVLIRTSVVETANSRDILEVGGKAESLQDPGDMTPETQMGRHQDCWYDCRRRKVMHPR</sequence>
<dbReference type="AlphaFoldDB" id="A0A2H3AVT4"/>
<evidence type="ECO:0000313" key="1">
    <source>
        <dbReference type="EMBL" id="PBK60844.1"/>
    </source>
</evidence>
<evidence type="ECO:0000313" key="2">
    <source>
        <dbReference type="Proteomes" id="UP000218334"/>
    </source>
</evidence>
<keyword evidence="2" id="KW-1185">Reference proteome</keyword>
<gene>
    <name evidence="1" type="ORF">ARMSODRAFT_981936</name>
</gene>
<dbReference type="EMBL" id="KZ293481">
    <property type="protein sequence ID" value="PBK60844.1"/>
    <property type="molecule type" value="Genomic_DNA"/>
</dbReference>
<proteinExistence type="predicted"/>
<accession>A0A2H3AVT4</accession>
<reference evidence="2" key="1">
    <citation type="journal article" date="2017" name="Nat. Ecol. Evol.">
        <title>Genome expansion and lineage-specific genetic innovations in the forest pathogenic fungi Armillaria.</title>
        <authorList>
            <person name="Sipos G."/>
            <person name="Prasanna A.N."/>
            <person name="Walter M.C."/>
            <person name="O'Connor E."/>
            <person name="Balint B."/>
            <person name="Krizsan K."/>
            <person name="Kiss B."/>
            <person name="Hess J."/>
            <person name="Varga T."/>
            <person name="Slot J."/>
            <person name="Riley R."/>
            <person name="Boka B."/>
            <person name="Rigling D."/>
            <person name="Barry K."/>
            <person name="Lee J."/>
            <person name="Mihaltcheva S."/>
            <person name="LaButti K."/>
            <person name="Lipzen A."/>
            <person name="Waldron R."/>
            <person name="Moloney N.M."/>
            <person name="Sperisen C."/>
            <person name="Kredics L."/>
            <person name="Vagvoelgyi C."/>
            <person name="Patrignani A."/>
            <person name="Fitzpatrick D."/>
            <person name="Nagy I."/>
            <person name="Doyle S."/>
            <person name="Anderson J.B."/>
            <person name="Grigoriev I.V."/>
            <person name="Gueldener U."/>
            <person name="Muensterkoetter M."/>
            <person name="Nagy L.G."/>
        </authorList>
    </citation>
    <scope>NUCLEOTIDE SEQUENCE [LARGE SCALE GENOMIC DNA]</scope>
    <source>
        <strain evidence="2">28-4</strain>
    </source>
</reference>
<protein>
    <submittedName>
        <fullName evidence="1">Uncharacterized protein</fullName>
    </submittedName>
</protein>
<organism evidence="1 2">
    <name type="scientific">Armillaria solidipes</name>
    <dbReference type="NCBI Taxonomy" id="1076256"/>
    <lineage>
        <taxon>Eukaryota</taxon>
        <taxon>Fungi</taxon>
        <taxon>Dikarya</taxon>
        <taxon>Basidiomycota</taxon>
        <taxon>Agaricomycotina</taxon>
        <taxon>Agaricomycetes</taxon>
        <taxon>Agaricomycetidae</taxon>
        <taxon>Agaricales</taxon>
        <taxon>Marasmiineae</taxon>
        <taxon>Physalacriaceae</taxon>
        <taxon>Armillaria</taxon>
    </lineage>
</organism>
<dbReference type="Proteomes" id="UP000218334">
    <property type="component" value="Unassembled WGS sequence"/>
</dbReference>